<dbReference type="PROSITE" id="PS00893">
    <property type="entry name" value="NUDIX_BOX"/>
    <property type="match status" value="1"/>
</dbReference>
<comment type="caution">
    <text evidence="6">The sequence shown here is derived from an EMBL/GenBank/DDBJ whole genome shotgun (WGS) entry which is preliminary data.</text>
</comment>
<dbReference type="InterPro" id="IPR020084">
    <property type="entry name" value="NUDIX_hydrolase_CS"/>
</dbReference>
<feature type="domain" description="Nudix hydrolase" evidence="5">
    <location>
        <begin position="39"/>
        <end position="178"/>
    </location>
</feature>
<dbReference type="InterPro" id="IPR000086">
    <property type="entry name" value="NUDIX_hydrolase_dom"/>
</dbReference>
<protein>
    <recommendedName>
        <fullName evidence="5">Nudix hydrolase domain-containing protein</fullName>
    </recommendedName>
</protein>
<dbReference type="InterPro" id="IPR015797">
    <property type="entry name" value="NUDIX_hydrolase-like_dom_sf"/>
</dbReference>
<dbReference type="SUPFAM" id="SSF55811">
    <property type="entry name" value="Nudix"/>
    <property type="match status" value="1"/>
</dbReference>
<accession>A0ABQ5MSS8</accession>
<comment type="similarity">
    <text evidence="2 4">Belongs to the Nudix hydrolase family.</text>
</comment>
<evidence type="ECO:0000256" key="4">
    <source>
        <dbReference type="RuleBase" id="RU003476"/>
    </source>
</evidence>
<dbReference type="InterPro" id="IPR020476">
    <property type="entry name" value="Nudix_hydrolase"/>
</dbReference>
<sequence>MPRGGRPSAPPDRPNAPWRALLCAAGRAVRPRLILMNFDTRVGAYGVIVRDGAVLLARWTESGIPRWTLPGGGLELGEDAPSAAVREIAEETGYTAELGRLLGVDSKFIPAERRLHGAGRPLHALRIIYSATVTGGELAHELDGSTDEARWFALEEVAALDRLDLVDEGLRLLGSENT</sequence>
<evidence type="ECO:0000313" key="6">
    <source>
        <dbReference type="EMBL" id="GLB67047.1"/>
    </source>
</evidence>
<dbReference type="Gene3D" id="3.90.79.10">
    <property type="entry name" value="Nucleoside Triphosphate Pyrophosphohydrolase"/>
    <property type="match status" value="1"/>
</dbReference>
<organism evidence="6 7">
    <name type="scientific">Arthrobacter mangrovi</name>
    <dbReference type="NCBI Taxonomy" id="2966350"/>
    <lineage>
        <taxon>Bacteria</taxon>
        <taxon>Bacillati</taxon>
        <taxon>Actinomycetota</taxon>
        <taxon>Actinomycetes</taxon>
        <taxon>Micrococcales</taxon>
        <taxon>Micrococcaceae</taxon>
        <taxon>Arthrobacter</taxon>
    </lineage>
</organism>
<evidence type="ECO:0000256" key="1">
    <source>
        <dbReference type="ARBA" id="ARBA00001946"/>
    </source>
</evidence>
<name>A0ABQ5MSS8_9MICC</name>
<evidence type="ECO:0000259" key="5">
    <source>
        <dbReference type="PROSITE" id="PS51462"/>
    </source>
</evidence>
<dbReference type="EMBL" id="BRVS01000005">
    <property type="protein sequence ID" value="GLB67047.1"/>
    <property type="molecule type" value="Genomic_DNA"/>
</dbReference>
<dbReference type="PRINTS" id="PR00502">
    <property type="entry name" value="NUDIXFAMILY"/>
</dbReference>
<evidence type="ECO:0000256" key="2">
    <source>
        <dbReference type="ARBA" id="ARBA00005582"/>
    </source>
</evidence>
<gene>
    <name evidence="6" type="ORF">AHIS1636_14860</name>
</gene>
<evidence type="ECO:0000313" key="7">
    <source>
        <dbReference type="Proteomes" id="UP001209654"/>
    </source>
</evidence>
<keyword evidence="3 4" id="KW-0378">Hydrolase</keyword>
<dbReference type="PANTHER" id="PTHR43046">
    <property type="entry name" value="GDP-MANNOSE MANNOSYL HYDROLASE"/>
    <property type="match status" value="1"/>
</dbReference>
<dbReference type="PROSITE" id="PS51462">
    <property type="entry name" value="NUDIX"/>
    <property type="match status" value="1"/>
</dbReference>
<keyword evidence="7" id="KW-1185">Reference proteome</keyword>
<dbReference type="Pfam" id="PF00293">
    <property type="entry name" value="NUDIX"/>
    <property type="match status" value="1"/>
</dbReference>
<dbReference type="PANTHER" id="PTHR43046:SF16">
    <property type="entry name" value="ADP-RIBOSE PYROPHOSPHATASE YJHB-RELATED"/>
    <property type="match status" value="1"/>
</dbReference>
<dbReference type="Proteomes" id="UP001209654">
    <property type="component" value="Unassembled WGS sequence"/>
</dbReference>
<reference evidence="6 7" key="1">
    <citation type="journal article" date="2023" name="Int. J. Syst. Evol. Microbiol.">
        <title>Arthrobacter mangrovi sp. nov., an actinobacterium isolated from the rhizosphere of a mangrove.</title>
        <authorList>
            <person name="Hamada M."/>
            <person name="Saitou S."/>
            <person name="Enomoto N."/>
            <person name="Nanri K."/>
            <person name="Hidaka K."/>
            <person name="Miura T."/>
            <person name="Tamura T."/>
        </authorList>
    </citation>
    <scope>NUCLEOTIDE SEQUENCE [LARGE SCALE GENOMIC DNA]</scope>
    <source>
        <strain evidence="6 7">NBRC 112813</strain>
    </source>
</reference>
<evidence type="ECO:0000256" key="3">
    <source>
        <dbReference type="ARBA" id="ARBA00022801"/>
    </source>
</evidence>
<comment type="cofactor">
    <cofactor evidence="1">
        <name>Mg(2+)</name>
        <dbReference type="ChEBI" id="CHEBI:18420"/>
    </cofactor>
</comment>
<proteinExistence type="inferred from homology"/>